<evidence type="ECO:0000313" key="1">
    <source>
        <dbReference type="EMBL" id="KAH7996877.1"/>
    </source>
</evidence>
<reference evidence="1" key="1">
    <citation type="submission" date="2021-08" db="EMBL/GenBank/DDBJ databases">
        <title>The first chromosome-level gecko genome reveals the dynamic sex chromosomes of Neotropical dwarf geckos (Sphaerodactylidae: Sphaerodactylus).</title>
        <authorList>
            <person name="Pinto B.J."/>
            <person name="Keating S.E."/>
            <person name="Gamble T."/>
        </authorList>
    </citation>
    <scope>NUCLEOTIDE SEQUENCE</scope>
    <source>
        <strain evidence="1">TG3544</strain>
    </source>
</reference>
<protein>
    <submittedName>
        <fullName evidence="1">Uncharacterized protein</fullName>
    </submittedName>
</protein>
<gene>
    <name evidence="1" type="ORF">K3G42_011743</name>
</gene>
<organism evidence="1 2">
    <name type="scientific">Sphaerodactylus townsendi</name>
    <dbReference type="NCBI Taxonomy" id="933632"/>
    <lineage>
        <taxon>Eukaryota</taxon>
        <taxon>Metazoa</taxon>
        <taxon>Chordata</taxon>
        <taxon>Craniata</taxon>
        <taxon>Vertebrata</taxon>
        <taxon>Euteleostomi</taxon>
        <taxon>Lepidosauria</taxon>
        <taxon>Squamata</taxon>
        <taxon>Bifurcata</taxon>
        <taxon>Gekkota</taxon>
        <taxon>Sphaerodactylidae</taxon>
        <taxon>Sphaerodactylus</taxon>
    </lineage>
</organism>
<dbReference type="EMBL" id="CM037628">
    <property type="protein sequence ID" value="KAH7996877.1"/>
    <property type="molecule type" value="Genomic_DNA"/>
</dbReference>
<proteinExistence type="predicted"/>
<evidence type="ECO:0000313" key="2">
    <source>
        <dbReference type="Proteomes" id="UP000827872"/>
    </source>
</evidence>
<dbReference type="Proteomes" id="UP000827872">
    <property type="component" value="Linkage Group LG15"/>
</dbReference>
<sequence>MAGKTVPSIKNHRTFICPPVPINIIIQKTIHGTVGRSPPTCFACSSGCVGMLIPLTADFRFLPEAIPRGWPSLRSNNPGAFQAEGKGTVRETSTNGRYFIYLI</sequence>
<name>A0ACB8EVJ5_9SAUR</name>
<accession>A0ACB8EVJ5</accession>
<keyword evidence="2" id="KW-1185">Reference proteome</keyword>
<comment type="caution">
    <text evidence="1">The sequence shown here is derived from an EMBL/GenBank/DDBJ whole genome shotgun (WGS) entry which is preliminary data.</text>
</comment>